<organism evidence="2 3">
    <name type="scientific">Lentinula lateritia</name>
    <dbReference type="NCBI Taxonomy" id="40482"/>
    <lineage>
        <taxon>Eukaryota</taxon>
        <taxon>Fungi</taxon>
        <taxon>Dikarya</taxon>
        <taxon>Basidiomycota</taxon>
        <taxon>Agaricomycotina</taxon>
        <taxon>Agaricomycetes</taxon>
        <taxon>Agaricomycetidae</taxon>
        <taxon>Agaricales</taxon>
        <taxon>Marasmiineae</taxon>
        <taxon>Omphalotaceae</taxon>
        <taxon>Lentinula</taxon>
    </lineage>
</organism>
<reference evidence="2" key="1">
    <citation type="submission" date="2022-08" db="EMBL/GenBank/DDBJ databases">
        <authorList>
            <consortium name="DOE Joint Genome Institute"/>
            <person name="Min B."/>
            <person name="Riley R."/>
            <person name="Sierra-Patev S."/>
            <person name="Naranjo-Ortiz M."/>
            <person name="Looney B."/>
            <person name="Konkel Z."/>
            <person name="Slot J.C."/>
            <person name="Sakamoto Y."/>
            <person name="Steenwyk J.L."/>
            <person name="Rokas A."/>
            <person name="Carro J."/>
            <person name="Camarero S."/>
            <person name="Ferreira P."/>
            <person name="Molpeceres G."/>
            <person name="Ruiz-Duenas F.J."/>
            <person name="Serrano A."/>
            <person name="Henrissat B."/>
            <person name="Drula E."/>
            <person name="Hughes K.W."/>
            <person name="Mata J.L."/>
            <person name="Ishikawa N.K."/>
            <person name="Vargas-Isla R."/>
            <person name="Ushijima S."/>
            <person name="Smith C.A."/>
            <person name="Ahrendt S."/>
            <person name="Andreopoulos W."/>
            <person name="He G."/>
            <person name="Labutti K."/>
            <person name="Lipzen A."/>
            <person name="Ng V."/>
            <person name="Sandor L."/>
            <person name="Barry K."/>
            <person name="Martinez A.T."/>
            <person name="Xiao Y."/>
            <person name="Gibbons J.G."/>
            <person name="Terashima K."/>
            <person name="Hibbett D.S."/>
            <person name="Grigoriev I.V."/>
        </authorList>
    </citation>
    <scope>NUCLEOTIDE SEQUENCE</scope>
    <source>
        <strain evidence="2">Sp2 HRB7682 ss15</strain>
    </source>
</reference>
<dbReference type="AlphaFoldDB" id="A0A9W9AB93"/>
<gene>
    <name evidence="2" type="ORF">C8J55DRAFT_561146</name>
</gene>
<evidence type="ECO:0000313" key="2">
    <source>
        <dbReference type="EMBL" id="KAJ4478777.1"/>
    </source>
</evidence>
<dbReference type="Proteomes" id="UP001150238">
    <property type="component" value="Unassembled WGS sequence"/>
</dbReference>
<comment type="caution">
    <text evidence="2">The sequence shown here is derived from an EMBL/GenBank/DDBJ whole genome shotgun (WGS) entry which is preliminary data.</text>
</comment>
<proteinExistence type="predicted"/>
<name>A0A9W9AB93_9AGAR</name>
<protein>
    <submittedName>
        <fullName evidence="2">Uncharacterized protein</fullName>
    </submittedName>
</protein>
<reference evidence="2" key="2">
    <citation type="journal article" date="2023" name="Proc. Natl. Acad. Sci. U.S.A.">
        <title>A global phylogenomic analysis of the shiitake genus Lentinula.</title>
        <authorList>
            <person name="Sierra-Patev S."/>
            <person name="Min B."/>
            <person name="Naranjo-Ortiz M."/>
            <person name="Looney B."/>
            <person name="Konkel Z."/>
            <person name="Slot J.C."/>
            <person name="Sakamoto Y."/>
            <person name="Steenwyk J.L."/>
            <person name="Rokas A."/>
            <person name="Carro J."/>
            <person name="Camarero S."/>
            <person name="Ferreira P."/>
            <person name="Molpeceres G."/>
            <person name="Ruiz-Duenas F.J."/>
            <person name="Serrano A."/>
            <person name="Henrissat B."/>
            <person name="Drula E."/>
            <person name="Hughes K.W."/>
            <person name="Mata J.L."/>
            <person name="Ishikawa N.K."/>
            <person name="Vargas-Isla R."/>
            <person name="Ushijima S."/>
            <person name="Smith C.A."/>
            <person name="Donoghue J."/>
            <person name="Ahrendt S."/>
            <person name="Andreopoulos W."/>
            <person name="He G."/>
            <person name="LaButti K."/>
            <person name="Lipzen A."/>
            <person name="Ng V."/>
            <person name="Riley R."/>
            <person name="Sandor L."/>
            <person name="Barry K."/>
            <person name="Martinez A.T."/>
            <person name="Xiao Y."/>
            <person name="Gibbons J.G."/>
            <person name="Terashima K."/>
            <person name="Grigoriev I.V."/>
            <person name="Hibbett D."/>
        </authorList>
    </citation>
    <scope>NUCLEOTIDE SEQUENCE</scope>
    <source>
        <strain evidence="2">Sp2 HRB7682 ss15</strain>
    </source>
</reference>
<evidence type="ECO:0000256" key="1">
    <source>
        <dbReference type="SAM" id="Coils"/>
    </source>
</evidence>
<accession>A0A9W9AB93</accession>
<feature type="coiled-coil region" evidence="1">
    <location>
        <begin position="15"/>
        <end position="42"/>
    </location>
</feature>
<evidence type="ECO:0000313" key="3">
    <source>
        <dbReference type="Proteomes" id="UP001150238"/>
    </source>
</evidence>
<dbReference type="EMBL" id="JANVFS010000017">
    <property type="protein sequence ID" value="KAJ4478777.1"/>
    <property type="molecule type" value="Genomic_DNA"/>
</dbReference>
<keyword evidence="1" id="KW-0175">Coiled coil</keyword>
<sequence>MSTKVRILSSDTPRLKLLEQRAEQGRQEVLELRNKVQELSTQIWNQYQRMYETNADSICLELGIEKLKSVIVDETAMKINLRTQILASLGCDLADEGCIEAITTSESTRFWSFLERSRSSNAELTKEPSVPSVPRKSVWLQGELPEGTESSASPKSPPCIQKEINDEEFNALPDTINRSQEDKELRHADTTEIPFLPARRIGRGRANDAVGHTMYGASEDRRKLVGRVTLPTVHSFMRSSVQNEVIFAM</sequence>